<dbReference type="PROSITE" id="PS50184">
    <property type="entry name" value="VWFC_2"/>
    <property type="match status" value="2"/>
</dbReference>
<keyword evidence="2" id="KW-0732">Signal</keyword>
<evidence type="ECO:0000313" key="10">
    <source>
        <dbReference type="Proteomes" id="UP000728185"/>
    </source>
</evidence>
<dbReference type="InterPro" id="IPR000152">
    <property type="entry name" value="EGF-type_Asp/Asn_hydroxyl_site"/>
</dbReference>
<name>A0A8E0VNG1_9TREM</name>
<evidence type="ECO:0000256" key="6">
    <source>
        <dbReference type="PROSITE-ProRule" id="PRU00076"/>
    </source>
</evidence>
<dbReference type="PROSITE" id="PS01187">
    <property type="entry name" value="EGF_CA"/>
    <property type="match status" value="1"/>
</dbReference>
<dbReference type="Gene3D" id="6.20.200.20">
    <property type="match status" value="1"/>
</dbReference>
<dbReference type="Pfam" id="PF00093">
    <property type="entry name" value="VWC"/>
    <property type="match status" value="1"/>
</dbReference>
<feature type="disulfide bond" evidence="6">
    <location>
        <begin position="416"/>
        <end position="425"/>
    </location>
</feature>
<dbReference type="GO" id="GO:0005615">
    <property type="term" value="C:extracellular space"/>
    <property type="evidence" value="ECO:0007669"/>
    <property type="project" value="TreeGrafter"/>
</dbReference>
<protein>
    <submittedName>
        <fullName evidence="9">Uncharacterized protein</fullName>
    </submittedName>
</protein>
<dbReference type="Gene3D" id="2.10.25.10">
    <property type="entry name" value="Laminin"/>
    <property type="match status" value="3"/>
</dbReference>
<dbReference type="SUPFAM" id="SSF57196">
    <property type="entry name" value="EGF/Laminin"/>
    <property type="match status" value="1"/>
</dbReference>
<dbReference type="FunFam" id="2.10.25.10:FF:000038">
    <property type="entry name" value="Fibrillin 2"/>
    <property type="match status" value="1"/>
</dbReference>
<dbReference type="Pfam" id="PF12947">
    <property type="entry name" value="EGF_3"/>
    <property type="match status" value="1"/>
</dbReference>
<feature type="domain" description="VWFC" evidence="8">
    <location>
        <begin position="218"/>
        <end position="277"/>
    </location>
</feature>
<evidence type="ECO:0000256" key="5">
    <source>
        <dbReference type="ARBA" id="ARBA00023180"/>
    </source>
</evidence>
<dbReference type="SMART" id="SM00179">
    <property type="entry name" value="EGF_CA"/>
    <property type="match status" value="2"/>
</dbReference>
<feature type="disulfide bond" evidence="6">
    <location>
        <begin position="398"/>
        <end position="408"/>
    </location>
</feature>
<evidence type="ECO:0000259" key="8">
    <source>
        <dbReference type="PROSITE" id="PS50184"/>
    </source>
</evidence>
<organism evidence="9 10">
    <name type="scientific">Fasciolopsis buskii</name>
    <dbReference type="NCBI Taxonomy" id="27845"/>
    <lineage>
        <taxon>Eukaryota</taxon>
        <taxon>Metazoa</taxon>
        <taxon>Spiralia</taxon>
        <taxon>Lophotrochozoa</taxon>
        <taxon>Platyhelminthes</taxon>
        <taxon>Trematoda</taxon>
        <taxon>Digenea</taxon>
        <taxon>Plagiorchiida</taxon>
        <taxon>Echinostomata</taxon>
        <taxon>Echinostomatoidea</taxon>
        <taxon>Fasciolidae</taxon>
        <taxon>Fasciolopsis</taxon>
    </lineage>
</organism>
<dbReference type="PROSITE" id="PS00022">
    <property type="entry name" value="EGF_1"/>
    <property type="match status" value="1"/>
</dbReference>
<keyword evidence="3" id="KW-0677">Repeat</keyword>
<evidence type="ECO:0000259" key="7">
    <source>
        <dbReference type="PROSITE" id="PS50026"/>
    </source>
</evidence>
<evidence type="ECO:0000313" key="9">
    <source>
        <dbReference type="EMBL" id="KAA0195560.1"/>
    </source>
</evidence>
<comment type="caution">
    <text evidence="9">The sequence shown here is derived from an EMBL/GenBank/DDBJ whole genome shotgun (WGS) entry which is preliminary data.</text>
</comment>
<evidence type="ECO:0000256" key="1">
    <source>
        <dbReference type="ARBA" id="ARBA00022536"/>
    </source>
</evidence>
<dbReference type="OrthoDB" id="6516201at2759"/>
<reference evidence="9" key="1">
    <citation type="submission" date="2019-05" db="EMBL/GenBank/DDBJ databases">
        <title>Annotation for the trematode Fasciolopsis buski.</title>
        <authorList>
            <person name="Choi Y.-J."/>
        </authorList>
    </citation>
    <scope>NUCLEOTIDE SEQUENCE</scope>
    <source>
        <strain evidence="9">HT</strain>
        <tissue evidence="9">Whole worm</tissue>
    </source>
</reference>
<dbReference type="InterPro" id="IPR001007">
    <property type="entry name" value="VWF_dom"/>
</dbReference>
<evidence type="ECO:0000256" key="2">
    <source>
        <dbReference type="ARBA" id="ARBA00022729"/>
    </source>
</evidence>
<dbReference type="InterPro" id="IPR049883">
    <property type="entry name" value="NOTCH1_EGF-like"/>
</dbReference>
<dbReference type="AlphaFoldDB" id="A0A8E0VNG1"/>
<dbReference type="Pfam" id="PF07645">
    <property type="entry name" value="EGF_CA"/>
    <property type="match status" value="1"/>
</dbReference>
<dbReference type="GO" id="GO:0005509">
    <property type="term" value="F:calcium ion binding"/>
    <property type="evidence" value="ECO:0007669"/>
    <property type="project" value="InterPro"/>
</dbReference>
<feature type="domain" description="EGF-like" evidence="7">
    <location>
        <begin position="428"/>
        <end position="469"/>
    </location>
</feature>
<proteinExistence type="predicted"/>
<dbReference type="SUPFAM" id="SSF57603">
    <property type="entry name" value="FnI-like domain"/>
    <property type="match status" value="2"/>
</dbReference>
<dbReference type="PANTHER" id="PTHR24042">
    <property type="entry name" value="NEL HOMOLOG"/>
    <property type="match status" value="1"/>
</dbReference>
<dbReference type="PROSITE" id="PS00010">
    <property type="entry name" value="ASX_HYDROXYL"/>
    <property type="match status" value="1"/>
</dbReference>
<gene>
    <name evidence="9" type="ORF">FBUS_01020</name>
</gene>
<keyword evidence="10" id="KW-1185">Reference proteome</keyword>
<feature type="domain" description="EGF-like" evidence="7">
    <location>
        <begin position="395"/>
        <end position="426"/>
    </location>
</feature>
<dbReference type="InterPro" id="IPR000742">
    <property type="entry name" value="EGF"/>
</dbReference>
<evidence type="ECO:0000256" key="4">
    <source>
        <dbReference type="ARBA" id="ARBA00023157"/>
    </source>
</evidence>
<feature type="domain" description="EGF-like" evidence="7">
    <location>
        <begin position="341"/>
        <end position="376"/>
    </location>
</feature>
<dbReference type="SMART" id="SM00181">
    <property type="entry name" value="EGF"/>
    <property type="match status" value="3"/>
</dbReference>
<dbReference type="GO" id="GO:0008201">
    <property type="term" value="F:heparin binding"/>
    <property type="evidence" value="ECO:0007669"/>
    <property type="project" value="TreeGrafter"/>
</dbReference>
<dbReference type="InterPro" id="IPR001881">
    <property type="entry name" value="EGF-like_Ca-bd_dom"/>
</dbReference>
<dbReference type="InterPro" id="IPR024731">
    <property type="entry name" value="NELL2-like_EGF"/>
</dbReference>
<dbReference type="InterPro" id="IPR051586">
    <property type="entry name" value="PKC-binding_NELL"/>
</dbReference>
<dbReference type="CDD" id="cd00054">
    <property type="entry name" value="EGF_CA"/>
    <property type="match status" value="1"/>
</dbReference>
<dbReference type="Proteomes" id="UP000728185">
    <property type="component" value="Unassembled WGS sequence"/>
</dbReference>
<dbReference type="EMBL" id="LUCM01003624">
    <property type="protein sequence ID" value="KAA0195560.1"/>
    <property type="molecule type" value="Genomic_DNA"/>
</dbReference>
<dbReference type="PROSITE" id="PS50026">
    <property type="entry name" value="EGF_3"/>
    <property type="match status" value="3"/>
</dbReference>
<comment type="caution">
    <text evidence="6">Lacks conserved residue(s) required for the propagation of feature annotation.</text>
</comment>
<dbReference type="SMART" id="SM00214">
    <property type="entry name" value="VWC"/>
    <property type="match status" value="2"/>
</dbReference>
<dbReference type="PROSITE" id="PS01186">
    <property type="entry name" value="EGF_2"/>
    <property type="match status" value="1"/>
</dbReference>
<feature type="domain" description="VWFC" evidence="8">
    <location>
        <begin position="278"/>
        <end position="340"/>
    </location>
</feature>
<accession>A0A8E0VNG1</accession>
<keyword evidence="4 6" id="KW-1015">Disulfide bond</keyword>
<keyword evidence="1 6" id="KW-0245">EGF-like domain</keyword>
<keyword evidence="5" id="KW-0325">Glycoprotein</keyword>
<dbReference type="InterPro" id="IPR018097">
    <property type="entry name" value="EGF_Ca-bd_CS"/>
</dbReference>
<evidence type="ECO:0000256" key="3">
    <source>
        <dbReference type="ARBA" id="ARBA00022737"/>
    </source>
</evidence>
<dbReference type="PROSITE" id="PS01208">
    <property type="entry name" value="VWFC_1"/>
    <property type="match status" value="1"/>
</dbReference>
<dbReference type="PANTHER" id="PTHR24042:SF5">
    <property type="entry name" value="EGF-LIKE CALCIUM-BINDING DOMAIN-CONTAINING PROTEIN"/>
    <property type="match status" value="1"/>
</dbReference>
<sequence>MIRSMLGVNTVYKDGFATLRFHRTSVRGGMERRRFVRTRPIRLSPQTWNHLLITSGRMHTTVRVNCRPVELTQSSRIAMAPSTWMVRLGVGDKDTGSPRPQLTGFVGQRDKDNHYWVGDIKEFILTTNRSLIHNKCPRNRRKSVSMKAAQNSWFPSGLFINDEPTRMVPMEDFVRIASKLEQLQMMVFQQSARIQTLTSEVARLRNEQLSADRCQCLPRCAIASDGHPFPLGAKWSPERCVTCECTLHGTNCTRITCPILNCTNPIRLEDECCAHCPRDCIFMNQTYVHGEGVIQECVQCICQNGTMNCKQLDRTRFCPKLNCPSSLWVLPPNQCCEVCKKMDLCSLKKNLCDPLAVCRSYGLKYNCTCPPGYRGTGRMRRISTPTHANSRDGCTPICPRGCQNRGKCTQPGTCLCAPGFTGSSCEYDLNECLLGIHQCGSNAVCLNLPGAYACFCRPGFAHRTGRRFTVEEHTIDSILLSTRTMFRDRFGETCEEIQSCGGFQRDSAINCSDDTICVVGEHFAKCLPRQTNTVLPHPWSFIPVDYEFSQISGRRACTLEQINDDQLEPVYLQSEHFLINPWSRNRFCPLCQCQDGILWCPNATHLTLEHLGQSVPGLIDVNRTDNWLGFYPCPHCEPDSLLRFNWTENCCSMCRANTLKDLTRTDSLSDPGPYIWLHNADSVWSICYNLTRQTVCKRLQCPASATSDAIHTSHCSQFLSELESPNQSSKVVRTCPSNELVTDGLTCRGCTCEVSRTKFQLFLNP</sequence>